<dbReference type="RefSeq" id="WP_344261278.1">
    <property type="nucleotide sequence ID" value="NZ_BAAAMJ010000021.1"/>
</dbReference>
<dbReference type="Proteomes" id="UP001501303">
    <property type="component" value="Unassembled WGS sequence"/>
</dbReference>
<dbReference type="CDD" id="cd14014">
    <property type="entry name" value="STKc_PknB_like"/>
    <property type="match status" value="1"/>
</dbReference>
<evidence type="ECO:0000256" key="2">
    <source>
        <dbReference type="ARBA" id="ARBA00022679"/>
    </source>
</evidence>
<feature type="region of interest" description="Disordered" evidence="8">
    <location>
        <begin position="311"/>
        <end position="337"/>
    </location>
</feature>
<dbReference type="Pfam" id="PF13458">
    <property type="entry name" value="Peripla_BP_6"/>
    <property type="match status" value="1"/>
</dbReference>
<dbReference type="PROSITE" id="PS00108">
    <property type="entry name" value="PROTEIN_KINASE_ST"/>
    <property type="match status" value="1"/>
</dbReference>
<comment type="caution">
    <text evidence="10">The sequence shown here is derived from an EMBL/GenBank/DDBJ whole genome shotgun (WGS) entry which is preliminary data.</text>
</comment>
<evidence type="ECO:0000256" key="7">
    <source>
        <dbReference type="PROSITE-ProRule" id="PRU10141"/>
    </source>
</evidence>
<dbReference type="PROSITE" id="PS00107">
    <property type="entry name" value="PROTEIN_KINASE_ATP"/>
    <property type="match status" value="1"/>
</dbReference>
<evidence type="ECO:0000256" key="3">
    <source>
        <dbReference type="ARBA" id="ARBA00022729"/>
    </source>
</evidence>
<evidence type="ECO:0000259" key="9">
    <source>
        <dbReference type="PROSITE" id="PS50011"/>
    </source>
</evidence>
<feature type="binding site" evidence="7">
    <location>
        <position position="43"/>
    </location>
    <ligand>
        <name>ATP</name>
        <dbReference type="ChEBI" id="CHEBI:30616"/>
    </ligand>
</feature>
<evidence type="ECO:0000256" key="8">
    <source>
        <dbReference type="SAM" id="MobiDB-lite"/>
    </source>
</evidence>
<gene>
    <name evidence="10" type="ORF">GCM10009716_23540</name>
</gene>
<proteinExistence type="inferred from homology"/>
<reference evidence="10 11" key="1">
    <citation type="journal article" date="2019" name="Int. J. Syst. Evol. Microbiol.">
        <title>The Global Catalogue of Microorganisms (GCM) 10K type strain sequencing project: providing services to taxonomists for standard genome sequencing and annotation.</title>
        <authorList>
            <consortium name="The Broad Institute Genomics Platform"/>
            <consortium name="The Broad Institute Genome Sequencing Center for Infectious Disease"/>
            <person name="Wu L."/>
            <person name="Ma J."/>
        </authorList>
    </citation>
    <scope>NUCLEOTIDE SEQUENCE [LARGE SCALE GENOMIC DNA]</scope>
    <source>
        <strain evidence="10 11">JCM 13581</strain>
    </source>
</reference>
<dbReference type="InterPro" id="IPR028082">
    <property type="entry name" value="Peripla_BP_I"/>
</dbReference>
<dbReference type="PANTHER" id="PTHR43289:SF34">
    <property type="entry name" value="SERINE_THREONINE-PROTEIN KINASE YBDM-RELATED"/>
    <property type="match status" value="1"/>
</dbReference>
<dbReference type="InterPro" id="IPR028081">
    <property type="entry name" value="Leu-bd"/>
</dbReference>
<dbReference type="PROSITE" id="PS50011">
    <property type="entry name" value="PROTEIN_KINASE_DOM"/>
    <property type="match status" value="1"/>
</dbReference>
<dbReference type="Gene3D" id="1.10.510.10">
    <property type="entry name" value="Transferase(Phosphotransferase) domain 1"/>
    <property type="match status" value="1"/>
</dbReference>
<dbReference type="Pfam" id="PF00069">
    <property type="entry name" value="Pkinase"/>
    <property type="match status" value="1"/>
</dbReference>
<keyword evidence="3" id="KW-0732">Signal</keyword>
<organism evidence="10 11">
    <name type="scientific">Streptomyces sodiiphilus</name>
    <dbReference type="NCBI Taxonomy" id="226217"/>
    <lineage>
        <taxon>Bacteria</taxon>
        <taxon>Bacillati</taxon>
        <taxon>Actinomycetota</taxon>
        <taxon>Actinomycetes</taxon>
        <taxon>Kitasatosporales</taxon>
        <taxon>Streptomycetaceae</taxon>
        <taxon>Streptomyces</taxon>
    </lineage>
</organism>
<dbReference type="SUPFAM" id="SSF56112">
    <property type="entry name" value="Protein kinase-like (PK-like)"/>
    <property type="match status" value="1"/>
</dbReference>
<dbReference type="SUPFAM" id="SSF53822">
    <property type="entry name" value="Periplasmic binding protein-like I"/>
    <property type="match status" value="1"/>
</dbReference>
<dbReference type="InterPro" id="IPR008271">
    <property type="entry name" value="Ser/Thr_kinase_AS"/>
</dbReference>
<keyword evidence="6 7" id="KW-0067">ATP-binding</keyword>
<feature type="region of interest" description="Disordered" evidence="8">
    <location>
        <begin position="266"/>
        <end position="285"/>
    </location>
</feature>
<keyword evidence="2" id="KW-0808">Transferase</keyword>
<dbReference type="EMBL" id="BAAAMJ010000021">
    <property type="protein sequence ID" value="GAA1913166.1"/>
    <property type="molecule type" value="Genomic_DNA"/>
</dbReference>
<dbReference type="CDD" id="cd06342">
    <property type="entry name" value="PBP1_ABC_LIVBP-like"/>
    <property type="match status" value="1"/>
</dbReference>
<evidence type="ECO:0000256" key="4">
    <source>
        <dbReference type="ARBA" id="ARBA00022741"/>
    </source>
</evidence>
<keyword evidence="5" id="KW-0418">Kinase</keyword>
<feature type="domain" description="Protein kinase" evidence="9">
    <location>
        <begin position="15"/>
        <end position="265"/>
    </location>
</feature>
<evidence type="ECO:0000313" key="10">
    <source>
        <dbReference type="EMBL" id="GAA1913166.1"/>
    </source>
</evidence>
<evidence type="ECO:0000256" key="5">
    <source>
        <dbReference type="ARBA" id="ARBA00022777"/>
    </source>
</evidence>
<dbReference type="SMART" id="SM00220">
    <property type="entry name" value="S_TKc"/>
    <property type="match status" value="1"/>
</dbReference>
<protein>
    <recommendedName>
        <fullName evidence="9">Protein kinase domain-containing protein</fullName>
    </recommendedName>
</protein>
<accession>A0ABN2P7E3</accession>
<keyword evidence="11" id="KW-1185">Reference proteome</keyword>
<comment type="similarity">
    <text evidence="1">Belongs to the leucine-binding protein family.</text>
</comment>
<evidence type="ECO:0000256" key="6">
    <source>
        <dbReference type="ARBA" id="ARBA00022840"/>
    </source>
</evidence>
<dbReference type="InterPro" id="IPR017441">
    <property type="entry name" value="Protein_kinase_ATP_BS"/>
</dbReference>
<dbReference type="InterPro" id="IPR000719">
    <property type="entry name" value="Prot_kinase_dom"/>
</dbReference>
<dbReference type="Gene3D" id="3.30.200.20">
    <property type="entry name" value="Phosphorylase Kinase, domain 1"/>
    <property type="match status" value="1"/>
</dbReference>
<feature type="compositionally biased region" description="Low complexity" evidence="8">
    <location>
        <begin position="316"/>
        <end position="330"/>
    </location>
</feature>
<dbReference type="Gene3D" id="3.40.50.2300">
    <property type="match status" value="2"/>
</dbReference>
<dbReference type="InterPro" id="IPR011009">
    <property type="entry name" value="Kinase-like_dom_sf"/>
</dbReference>
<name>A0ABN2P7E3_9ACTN</name>
<evidence type="ECO:0000256" key="1">
    <source>
        <dbReference type="ARBA" id="ARBA00010062"/>
    </source>
</evidence>
<evidence type="ECO:0000313" key="11">
    <source>
        <dbReference type="Proteomes" id="UP001501303"/>
    </source>
</evidence>
<dbReference type="PANTHER" id="PTHR43289">
    <property type="entry name" value="MITOGEN-ACTIVATED PROTEIN KINASE KINASE KINASE 20-RELATED"/>
    <property type="match status" value="1"/>
</dbReference>
<keyword evidence="4 7" id="KW-0547">Nucleotide-binding</keyword>
<feature type="compositionally biased region" description="Gly residues" evidence="8">
    <location>
        <begin position="272"/>
        <end position="285"/>
    </location>
</feature>
<sequence>MRELTPADPVRVGGYRLLRRLGEGGMGVVYLASGPGGGLVALKLIRAEHADEAGFRRRFRREAELAASLDGRWLAPVVAADPQAPDPWLATAYIPAPSLAEVLASHGPLPPRTVRVLGARLAEALAGVHDAGLVHRDVKPGNVLIALDGPRLIDFGIARAAGAAQLTATGVVVGSPGYLSPEQARARAGEIGPPSDVFSLGCVLAHAAGGRRPFGGGMAAGVLYRTVHEEPDLEGVPEPLVPLLRACLDKDPRARPDARRVRAILEEAGADPGPGGGGGEAEAAGGGGWLPPGLPRLVAERSARALDVRLPEPTEAGAAPGPGIPPGAAAKPVRGGGMSRRRLLTTVLAPAGAVVLGGGFLLTRDRPGAAGPLPRHTIGLHADLSGPAAEEGRAQENGARLAVEEHNARPGRTFDLALLVRDDGGDAERAAGIAGRFAAGQSVAAVIGPTTDGTAEAAVPVYDEAGLPVAAVSVATTALSSREHDVYFPLRFDEADHGTAVIVHLTHVEPSSRTAVIEDRAAPDGIRRLTGSLTHAPPSEGAVTLHPVPADGDGFAAAVDEALAQEPDAVVLATDSPQRAARCARALHEAGFSGPRVTTERVMTGEGFLTEAGEAAEGWAFTASFIDPDAHPGAQEFASSYRERFGTTGVPRYAAEAYDALHFLARGLDGRDAAGAEVRHALRRSLWTGVHEGITRTIEFLPGQRQLRPRASHFLYRVENGRVRFLGSADALMS</sequence>